<dbReference type="InterPro" id="IPR050662">
    <property type="entry name" value="Sec-metab_biosynth-thioest"/>
</dbReference>
<protein>
    <submittedName>
        <fullName evidence="7">Metallo-hydrolase/oxidoreductase</fullName>
    </submittedName>
</protein>
<sequence>MAEPKHPHDAFLTAQLASLPALPATERLSPSVIRILGHNPGKFTLQGTNTYLLGTGPTRILLDTAAGSPLWHSTLLTVLADEAATVPTCLITHHHGDHTGGIPALLSSSPDTEVYKHTPAPTHLPIADGQVFSVPGATLTAVHTPGHTADHMCFHLAEENAVFTGDTVLGHGTTVFEDLGAYVGSLQRLIGLGAKRAYPAHGAVIEDLGGRVAAYLKHREGREAQVLNVLKKRQERSKLAGLWGGSEGVTAGEVVAEVYRGLEGDLVKAAERGVVQVLEKVKGEGGVRCEEDGEVKRWFVIEKPPRL</sequence>
<evidence type="ECO:0000256" key="1">
    <source>
        <dbReference type="ARBA" id="ARBA00001947"/>
    </source>
</evidence>
<feature type="domain" description="Metallo-beta-lactamase" evidence="6">
    <location>
        <begin position="47"/>
        <end position="201"/>
    </location>
</feature>
<dbReference type="Proteomes" id="UP000277580">
    <property type="component" value="Unassembled WGS sequence"/>
</dbReference>
<evidence type="ECO:0000256" key="5">
    <source>
        <dbReference type="ARBA" id="ARBA00022833"/>
    </source>
</evidence>
<evidence type="ECO:0000313" key="8">
    <source>
        <dbReference type="Proteomes" id="UP000277580"/>
    </source>
</evidence>
<dbReference type="InterPro" id="IPR036866">
    <property type="entry name" value="RibonucZ/Hydroxyglut_hydro"/>
</dbReference>
<dbReference type="Pfam" id="PF00753">
    <property type="entry name" value="Lactamase_B"/>
    <property type="match status" value="1"/>
</dbReference>
<dbReference type="GO" id="GO:0008800">
    <property type="term" value="F:beta-lactamase activity"/>
    <property type="evidence" value="ECO:0007669"/>
    <property type="project" value="InterPro"/>
</dbReference>
<keyword evidence="3" id="KW-0479">Metal-binding</keyword>
<dbReference type="InParanoid" id="A0A3N4L3H0"/>
<dbReference type="FunFam" id="3.60.15.10:FF:000041">
    <property type="entry name" value="Metallo-beta-lactamase domain protein"/>
    <property type="match status" value="1"/>
</dbReference>
<dbReference type="InterPro" id="IPR036388">
    <property type="entry name" value="WH-like_DNA-bd_sf"/>
</dbReference>
<dbReference type="EMBL" id="ML119114">
    <property type="protein sequence ID" value="RPB15181.1"/>
    <property type="molecule type" value="Genomic_DNA"/>
</dbReference>
<dbReference type="PANTHER" id="PTHR23131:SF0">
    <property type="entry name" value="ENDORIBONUCLEASE LACTB2"/>
    <property type="match status" value="1"/>
</dbReference>
<gene>
    <name evidence="7" type="ORF">P167DRAFT_552112</name>
</gene>
<keyword evidence="4 7" id="KW-0378">Hydrolase</keyword>
<dbReference type="SMART" id="SM00849">
    <property type="entry name" value="Lactamase_B"/>
    <property type="match status" value="1"/>
</dbReference>
<name>A0A3N4L3H0_9PEZI</name>
<dbReference type="STRING" id="1392247.A0A3N4L3H0"/>
<comment type="similarity">
    <text evidence="2">Belongs to the metallo-beta-lactamase superfamily. Glyoxalase II family.</text>
</comment>
<keyword evidence="5" id="KW-0862">Zinc</keyword>
<dbReference type="CDD" id="cd07722">
    <property type="entry name" value="LACTB2-like_MBL-fold"/>
    <property type="match status" value="1"/>
</dbReference>
<evidence type="ECO:0000313" key="7">
    <source>
        <dbReference type="EMBL" id="RPB15181.1"/>
    </source>
</evidence>
<dbReference type="SUPFAM" id="SSF56281">
    <property type="entry name" value="Metallo-hydrolase/oxidoreductase"/>
    <property type="match status" value="1"/>
</dbReference>
<evidence type="ECO:0000256" key="3">
    <source>
        <dbReference type="ARBA" id="ARBA00022723"/>
    </source>
</evidence>
<dbReference type="PANTHER" id="PTHR23131">
    <property type="entry name" value="ENDORIBONUCLEASE LACTB2"/>
    <property type="match status" value="1"/>
</dbReference>
<dbReference type="GO" id="GO:0044550">
    <property type="term" value="P:secondary metabolite biosynthetic process"/>
    <property type="evidence" value="ECO:0007669"/>
    <property type="project" value="TreeGrafter"/>
</dbReference>
<dbReference type="Pfam" id="PF17778">
    <property type="entry name" value="WHD_BLACT"/>
    <property type="match status" value="1"/>
</dbReference>
<dbReference type="GO" id="GO:0017001">
    <property type="term" value="P:antibiotic catabolic process"/>
    <property type="evidence" value="ECO:0007669"/>
    <property type="project" value="InterPro"/>
</dbReference>
<dbReference type="Gene3D" id="3.60.15.10">
    <property type="entry name" value="Ribonuclease Z/Hydroxyacylglutathione hydrolase-like"/>
    <property type="match status" value="1"/>
</dbReference>
<keyword evidence="8" id="KW-1185">Reference proteome</keyword>
<dbReference type="GO" id="GO:0008270">
    <property type="term" value="F:zinc ion binding"/>
    <property type="evidence" value="ECO:0007669"/>
    <property type="project" value="InterPro"/>
</dbReference>
<organism evidence="7 8">
    <name type="scientific">Morchella conica CCBAS932</name>
    <dbReference type="NCBI Taxonomy" id="1392247"/>
    <lineage>
        <taxon>Eukaryota</taxon>
        <taxon>Fungi</taxon>
        <taxon>Dikarya</taxon>
        <taxon>Ascomycota</taxon>
        <taxon>Pezizomycotina</taxon>
        <taxon>Pezizomycetes</taxon>
        <taxon>Pezizales</taxon>
        <taxon>Morchellaceae</taxon>
        <taxon>Morchella</taxon>
    </lineage>
</organism>
<dbReference type="OrthoDB" id="17458at2759"/>
<proteinExistence type="inferred from homology"/>
<dbReference type="InterPro" id="IPR041516">
    <property type="entry name" value="LACTB2_WH"/>
</dbReference>
<evidence type="ECO:0000259" key="6">
    <source>
        <dbReference type="SMART" id="SM00849"/>
    </source>
</evidence>
<evidence type="ECO:0000256" key="4">
    <source>
        <dbReference type="ARBA" id="ARBA00022801"/>
    </source>
</evidence>
<dbReference type="AlphaFoldDB" id="A0A3N4L3H0"/>
<accession>A0A3N4L3H0</accession>
<dbReference type="InterPro" id="IPR001279">
    <property type="entry name" value="Metallo-B-lactamas"/>
</dbReference>
<comment type="cofactor">
    <cofactor evidence="1">
        <name>Zn(2+)</name>
        <dbReference type="ChEBI" id="CHEBI:29105"/>
    </cofactor>
</comment>
<dbReference type="Gene3D" id="1.10.10.10">
    <property type="entry name" value="Winged helix-like DNA-binding domain superfamily/Winged helix DNA-binding domain"/>
    <property type="match status" value="1"/>
</dbReference>
<dbReference type="InterPro" id="IPR047921">
    <property type="entry name" value="LACTB2-like_MBL-fold"/>
</dbReference>
<evidence type="ECO:0000256" key="2">
    <source>
        <dbReference type="ARBA" id="ARBA00006759"/>
    </source>
</evidence>
<dbReference type="PROSITE" id="PS00743">
    <property type="entry name" value="BETA_LACTAMASE_B_1"/>
    <property type="match status" value="1"/>
</dbReference>
<dbReference type="InterPro" id="IPR001018">
    <property type="entry name" value="Beta-lactamase_class-B_CS"/>
</dbReference>
<reference evidence="7 8" key="1">
    <citation type="journal article" date="2018" name="Nat. Ecol. Evol.">
        <title>Pezizomycetes genomes reveal the molecular basis of ectomycorrhizal truffle lifestyle.</title>
        <authorList>
            <person name="Murat C."/>
            <person name="Payen T."/>
            <person name="Noel B."/>
            <person name="Kuo A."/>
            <person name="Morin E."/>
            <person name="Chen J."/>
            <person name="Kohler A."/>
            <person name="Krizsan K."/>
            <person name="Balestrini R."/>
            <person name="Da Silva C."/>
            <person name="Montanini B."/>
            <person name="Hainaut M."/>
            <person name="Levati E."/>
            <person name="Barry K.W."/>
            <person name="Belfiori B."/>
            <person name="Cichocki N."/>
            <person name="Clum A."/>
            <person name="Dockter R.B."/>
            <person name="Fauchery L."/>
            <person name="Guy J."/>
            <person name="Iotti M."/>
            <person name="Le Tacon F."/>
            <person name="Lindquist E.A."/>
            <person name="Lipzen A."/>
            <person name="Malagnac F."/>
            <person name="Mello A."/>
            <person name="Molinier V."/>
            <person name="Miyauchi S."/>
            <person name="Poulain J."/>
            <person name="Riccioni C."/>
            <person name="Rubini A."/>
            <person name="Sitrit Y."/>
            <person name="Splivallo R."/>
            <person name="Traeger S."/>
            <person name="Wang M."/>
            <person name="Zifcakova L."/>
            <person name="Wipf D."/>
            <person name="Zambonelli A."/>
            <person name="Paolocci F."/>
            <person name="Nowrousian M."/>
            <person name="Ottonello S."/>
            <person name="Baldrian P."/>
            <person name="Spatafora J.W."/>
            <person name="Henrissat B."/>
            <person name="Nagy L.G."/>
            <person name="Aury J.M."/>
            <person name="Wincker P."/>
            <person name="Grigoriev I.V."/>
            <person name="Bonfante P."/>
            <person name="Martin F.M."/>
        </authorList>
    </citation>
    <scope>NUCLEOTIDE SEQUENCE [LARGE SCALE GENOMIC DNA]</scope>
    <source>
        <strain evidence="7 8">CCBAS932</strain>
    </source>
</reference>